<gene>
    <name evidence="7" type="primary">FGL2</name>
</gene>
<dbReference type="AlphaFoldDB" id="A0A8B9BCC2"/>
<keyword evidence="4" id="KW-1133">Transmembrane helix</keyword>
<keyword evidence="4" id="KW-0472">Membrane</keyword>
<dbReference type="InterPro" id="IPR014716">
    <property type="entry name" value="Fibrinogen_a/b/g_C_1"/>
</dbReference>
<organism evidence="7 8">
    <name type="scientific">Anser brachyrhynchus</name>
    <name type="common">Pink-footed goose</name>
    <dbReference type="NCBI Taxonomy" id="132585"/>
    <lineage>
        <taxon>Eukaryota</taxon>
        <taxon>Metazoa</taxon>
        <taxon>Chordata</taxon>
        <taxon>Craniata</taxon>
        <taxon>Vertebrata</taxon>
        <taxon>Euteleostomi</taxon>
        <taxon>Archelosauria</taxon>
        <taxon>Archosauria</taxon>
        <taxon>Dinosauria</taxon>
        <taxon>Saurischia</taxon>
        <taxon>Theropoda</taxon>
        <taxon>Coelurosauria</taxon>
        <taxon>Aves</taxon>
        <taxon>Neognathae</taxon>
        <taxon>Galloanserae</taxon>
        <taxon>Anseriformes</taxon>
        <taxon>Anatidae</taxon>
        <taxon>Anserinae</taxon>
        <taxon>Anser</taxon>
    </lineage>
</organism>
<feature type="domain" description="Fibrinogen C-terminal" evidence="6">
    <location>
        <begin position="267"/>
        <end position="499"/>
    </location>
</feature>
<dbReference type="NCBIfam" id="NF040941">
    <property type="entry name" value="GGGWT_bact"/>
    <property type="match status" value="1"/>
</dbReference>
<dbReference type="InterPro" id="IPR002181">
    <property type="entry name" value="Fibrinogen_a/b/g_C_dom"/>
</dbReference>
<feature type="region of interest" description="Disordered" evidence="3">
    <location>
        <begin position="167"/>
        <end position="190"/>
    </location>
</feature>
<dbReference type="GO" id="GO:0043381">
    <property type="term" value="P:negative regulation of memory T cell differentiation"/>
    <property type="evidence" value="ECO:0007669"/>
    <property type="project" value="Ensembl"/>
</dbReference>
<keyword evidence="8" id="KW-1185">Reference proteome</keyword>
<dbReference type="InterPro" id="IPR050373">
    <property type="entry name" value="Fibrinogen_C-term_domain"/>
</dbReference>
<protein>
    <submittedName>
        <fullName evidence="7">Fibrinogen like 2</fullName>
    </submittedName>
</protein>
<evidence type="ECO:0000256" key="2">
    <source>
        <dbReference type="SAM" id="Coils"/>
    </source>
</evidence>
<proteinExistence type="predicted"/>
<dbReference type="PROSITE" id="PS00514">
    <property type="entry name" value="FIBRINOGEN_C_1"/>
    <property type="match status" value="1"/>
</dbReference>
<dbReference type="GeneTree" id="ENSGT00940000157946"/>
<keyword evidence="2" id="KW-0175">Coiled coil</keyword>
<keyword evidence="1" id="KW-1015">Disulfide bond</keyword>
<dbReference type="GO" id="GO:0002605">
    <property type="term" value="P:negative regulation of dendritic cell antigen processing and presentation"/>
    <property type="evidence" value="ECO:0007669"/>
    <property type="project" value="Ensembl"/>
</dbReference>
<evidence type="ECO:0000256" key="4">
    <source>
        <dbReference type="SAM" id="Phobius"/>
    </source>
</evidence>
<dbReference type="GO" id="GO:0002291">
    <property type="term" value="P:T cell activation via T cell receptor contact with antigen bound to MHC molecule on antigen presenting cell"/>
    <property type="evidence" value="ECO:0007669"/>
    <property type="project" value="Ensembl"/>
</dbReference>
<accession>A0A8B9BCC2</accession>
<feature type="chain" id="PRO_5034327782" evidence="5">
    <location>
        <begin position="22"/>
        <end position="502"/>
    </location>
</feature>
<sequence length="502" mass="57385">MLLLPSTTYFALLLISLVMQALPPISENTAGSLITHRLQAALIKLFHFRILPHSASFSAKMKLLVYLVLLKTALLALTNVFAVVLEDEKDAKEGKITGTCPIKLKTNGDCDEGEDCPYQINLPPMTIQLPKQFRLIEKTLKEVQTLKEAVNKLKKCCQDCKLQADDNQERDRSNELLPPNAETPAENSEIQDNRVKELQSKVNRMATSLKNAKNQIQTLQGRIEKMSLLNMNNVEHYVDSKVANLTFVVNSLDNKCSSKCPAMQPRPVMQIMQRDCADLYTAGKRSNGIYYITPDPRNNSFQVYCDMETQGGGWTVLQRRQDGSTNFNRTWNDYKNGFGNLSREFWLGNDKIHLLTKSQDMQLRIELEDFNGIREYAKYEHFYVANEYLKYRLSVHGYSGTAGDALHYSRHYNHDQKFFTTPDKDNDRYASGNCGAYYSSGWWFDACLSANLNGKYYHKKYKGVRNGIFWGTWHGVSDDTPSGYRQAFKSVKIMIRPKSFVP</sequence>
<dbReference type="GO" id="GO:0005615">
    <property type="term" value="C:extracellular space"/>
    <property type="evidence" value="ECO:0007669"/>
    <property type="project" value="TreeGrafter"/>
</dbReference>
<reference evidence="7" key="1">
    <citation type="submission" date="2025-08" db="UniProtKB">
        <authorList>
            <consortium name="Ensembl"/>
        </authorList>
    </citation>
    <scope>IDENTIFICATION</scope>
</reference>
<evidence type="ECO:0000313" key="7">
    <source>
        <dbReference type="Ensembl" id="ENSABRP00000002103.1"/>
    </source>
</evidence>
<evidence type="ECO:0000259" key="6">
    <source>
        <dbReference type="PROSITE" id="PS51406"/>
    </source>
</evidence>
<dbReference type="GO" id="GO:0050687">
    <property type="term" value="P:negative regulation of defense response to virus"/>
    <property type="evidence" value="ECO:0007669"/>
    <property type="project" value="Ensembl"/>
</dbReference>
<dbReference type="PANTHER" id="PTHR19143">
    <property type="entry name" value="FIBRINOGEN/TENASCIN/ANGIOPOEITIN"/>
    <property type="match status" value="1"/>
</dbReference>
<dbReference type="Proteomes" id="UP000694426">
    <property type="component" value="Unplaced"/>
</dbReference>
<evidence type="ECO:0000313" key="8">
    <source>
        <dbReference type="Proteomes" id="UP000694426"/>
    </source>
</evidence>
<dbReference type="SMART" id="SM00186">
    <property type="entry name" value="FBG"/>
    <property type="match status" value="1"/>
</dbReference>
<dbReference type="InterPro" id="IPR020837">
    <property type="entry name" value="Fibrinogen_CS"/>
</dbReference>
<feature type="signal peptide" evidence="5">
    <location>
        <begin position="1"/>
        <end position="21"/>
    </location>
</feature>
<dbReference type="InterPro" id="IPR036056">
    <property type="entry name" value="Fibrinogen-like_C"/>
</dbReference>
<dbReference type="PANTHER" id="PTHR19143:SF189">
    <property type="entry name" value="FIBROLEUKIN"/>
    <property type="match status" value="1"/>
</dbReference>
<evidence type="ECO:0000256" key="3">
    <source>
        <dbReference type="SAM" id="MobiDB-lite"/>
    </source>
</evidence>
<dbReference type="SUPFAM" id="SSF56496">
    <property type="entry name" value="Fibrinogen C-terminal domain-like"/>
    <property type="match status" value="1"/>
</dbReference>
<dbReference type="CDD" id="cd00087">
    <property type="entry name" value="FReD"/>
    <property type="match status" value="1"/>
</dbReference>
<keyword evidence="5" id="KW-0732">Signal</keyword>
<evidence type="ECO:0000256" key="1">
    <source>
        <dbReference type="ARBA" id="ARBA00023157"/>
    </source>
</evidence>
<evidence type="ECO:0000256" key="5">
    <source>
        <dbReference type="SAM" id="SignalP"/>
    </source>
</evidence>
<dbReference type="PROSITE" id="PS51406">
    <property type="entry name" value="FIBRINOGEN_C_2"/>
    <property type="match status" value="1"/>
</dbReference>
<dbReference type="FunFam" id="3.90.215.10:FF:000001">
    <property type="entry name" value="Tenascin isoform 1"/>
    <property type="match status" value="1"/>
</dbReference>
<dbReference type="Ensembl" id="ENSABRT00000003116.1">
    <property type="protein sequence ID" value="ENSABRP00000002103.1"/>
    <property type="gene ID" value="ENSABRG00000002104.1"/>
</dbReference>
<keyword evidence="4" id="KW-0812">Transmembrane</keyword>
<dbReference type="Gene3D" id="3.90.215.10">
    <property type="entry name" value="Gamma Fibrinogen, chain A, domain 1"/>
    <property type="match status" value="1"/>
</dbReference>
<dbReference type="GO" id="GO:0002617">
    <property type="term" value="P:negative regulation of macrophage antigen processing and presentation"/>
    <property type="evidence" value="ECO:0007669"/>
    <property type="project" value="Ensembl"/>
</dbReference>
<name>A0A8B9BCC2_9AVES</name>
<feature type="coiled-coil region" evidence="2">
    <location>
        <begin position="195"/>
        <end position="229"/>
    </location>
</feature>
<reference evidence="7" key="2">
    <citation type="submission" date="2025-09" db="UniProtKB">
        <authorList>
            <consortium name="Ensembl"/>
        </authorList>
    </citation>
    <scope>IDENTIFICATION</scope>
</reference>
<feature type="transmembrane region" description="Helical" evidence="4">
    <location>
        <begin position="63"/>
        <end position="85"/>
    </location>
</feature>
<dbReference type="Pfam" id="PF00147">
    <property type="entry name" value="Fibrinogen_C"/>
    <property type="match status" value="1"/>
</dbReference>